<feature type="transmembrane region" description="Helical" evidence="8">
    <location>
        <begin position="51"/>
        <end position="71"/>
    </location>
</feature>
<dbReference type="SUPFAM" id="SSF103473">
    <property type="entry name" value="MFS general substrate transporter"/>
    <property type="match status" value="1"/>
</dbReference>
<organism evidence="10 11">
    <name type="scientific">Capsaspora owczarzaki (strain ATCC 30864)</name>
    <dbReference type="NCBI Taxonomy" id="595528"/>
    <lineage>
        <taxon>Eukaryota</taxon>
        <taxon>Filasterea</taxon>
        <taxon>Capsaspora</taxon>
    </lineage>
</organism>
<keyword evidence="5 8" id="KW-0812">Transmembrane</keyword>
<evidence type="ECO:0000256" key="4">
    <source>
        <dbReference type="ARBA" id="ARBA00022597"/>
    </source>
</evidence>
<dbReference type="PROSITE" id="PS50850">
    <property type="entry name" value="MFS"/>
    <property type="match status" value="1"/>
</dbReference>
<accession>A0A0D2VQ70</accession>
<comment type="similarity">
    <text evidence="2">Belongs to the major facilitator superfamily. Organophosphate:Pi antiporter (OPA) (TC 2.A.1.4) family.</text>
</comment>
<dbReference type="Proteomes" id="UP000008743">
    <property type="component" value="Unassembled WGS sequence"/>
</dbReference>
<dbReference type="PIRSF" id="PIRSF002808">
    <property type="entry name" value="Hexose_phosphate_transp"/>
    <property type="match status" value="1"/>
</dbReference>
<dbReference type="InterPro" id="IPR011701">
    <property type="entry name" value="MFS"/>
</dbReference>
<dbReference type="STRING" id="595528.A0A0D2VQ70"/>
<dbReference type="eggNOG" id="KOG2533">
    <property type="taxonomic scope" value="Eukaryota"/>
</dbReference>
<feature type="domain" description="Major facilitator superfamily (MFS) profile" evidence="9">
    <location>
        <begin position="17"/>
        <end position="423"/>
    </location>
</feature>
<feature type="transmembrane region" description="Helical" evidence="8">
    <location>
        <begin position="327"/>
        <end position="347"/>
    </location>
</feature>
<dbReference type="InterPro" id="IPR036259">
    <property type="entry name" value="MFS_trans_sf"/>
</dbReference>
<keyword evidence="6 8" id="KW-1133">Transmembrane helix</keyword>
<dbReference type="InterPro" id="IPR020846">
    <property type="entry name" value="MFS_dom"/>
</dbReference>
<dbReference type="InterPro" id="IPR000849">
    <property type="entry name" value="Sugar_P_transporter"/>
</dbReference>
<dbReference type="Gene3D" id="1.20.1250.20">
    <property type="entry name" value="MFS general substrate transporter like domains"/>
    <property type="match status" value="2"/>
</dbReference>
<evidence type="ECO:0000313" key="10">
    <source>
        <dbReference type="EMBL" id="KJE92737.1"/>
    </source>
</evidence>
<dbReference type="AlphaFoldDB" id="A0A0D2VQ70"/>
<dbReference type="InParanoid" id="A0A0D2VQ70"/>
<dbReference type="GO" id="GO:0016020">
    <property type="term" value="C:membrane"/>
    <property type="evidence" value="ECO:0007669"/>
    <property type="project" value="UniProtKB-SubCell"/>
</dbReference>
<comment type="subcellular location">
    <subcellularLocation>
        <location evidence="1">Membrane</location>
        <topology evidence="1">Multi-pass membrane protein</topology>
    </subcellularLocation>
</comment>
<feature type="transmembrane region" description="Helical" evidence="8">
    <location>
        <begin position="173"/>
        <end position="190"/>
    </location>
</feature>
<feature type="transmembrane region" description="Helical" evidence="8">
    <location>
        <begin position="83"/>
        <end position="100"/>
    </location>
</feature>
<dbReference type="OMA" id="WRIQIFA"/>
<dbReference type="PANTHER" id="PTHR43184:SF30">
    <property type="entry name" value="MFS DOMAIN-CONTAINING PROTEIN"/>
    <property type="match status" value="1"/>
</dbReference>
<evidence type="ECO:0000256" key="2">
    <source>
        <dbReference type="ARBA" id="ARBA00009598"/>
    </source>
</evidence>
<evidence type="ECO:0000256" key="3">
    <source>
        <dbReference type="ARBA" id="ARBA00022448"/>
    </source>
</evidence>
<keyword evidence="11" id="KW-1185">Reference proteome</keyword>
<feature type="transmembrane region" description="Helical" evidence="8">
    <location>
        <begin position="267"/>
        <end position="291"/>
    </location>
</feature>
<keyword evidence="4" id="KW-0762">Sugar transport</keyword>
<dbReference type="RefSeq" id="XP_004363375.1">
    <property type="nucleotide sequence ID" value="XM_004363318.2"/>
</dbReference>
<protein>
    <recommendedName>
        <fullName evidence="9">Major facilitator superfamily (MFS) profile domain-containing protein</fullName>
    </recommendedName>
</protein>
<reference evidence="11" key="1">
    <citation type="submission" date="2011-02" db="EMBL/GenBank/DDBJ databases">
        <title>The Genome Sequence of Capsaspora owczarzaki ATCC 30864.</title>
        <authorList>
            <person name="Russ C."/>
            <person name="Cuomo C."/>
            <person name="Burger G."/>
            <person name="Gray M.W."/>
            <person name="Holland P.W.H."/>
            <person name="King N."/>
            <person name="Lang F.B.F."/>
            <person name="Roger A.J."/>
            <person name="Ruiz-Trillo I."/>
            <person name="Young S.K."/>
            <person name="Zeng Q."/>
            <person name="Gargeya S."/>
            <person name="Alvarado L."/>
            <person name="Berlin A."/>
            <person name="Chapman S.B."/>
            <person name="Chen Z."/>
            <person name="Freedman E."/>
            <person name="Gellesch M."/>
            <person name="Goldberg J."/>
            <person name="Griggs A."/>
            <person name="Gujja S."/>
            <person name="Heilman E."/>
            <person name="Heiman D."/>
            <person name="Howarth C."/>
            <person name="Mehta T."/>
            <person name="Neiman D."/>
            <person name="Pearson M."/>
            <person name="Roberts A."/>
            <person name="Saif S."/>
            <person name="Shea T."/>
            <person name="Shenoy N."/>
            <person name="Sisk P."/>
            <person name="Stolte C."/>
            <person name="Sykes S."/>
            <person name="White J."/>
            <person name="Yandava C."/>
            <person name="Haas B."/>
            <person name="Nusbaum C."/>
            <person name="Birren B."/>
        </authorList>
    </citation>
    <scope>NUCLEOTIDE SEQUENCE</scope>
    <source>
        <strain evidence="11">ATCC 30864</strain>
    </source>
</reference>
<proteinExistence type="inferred from homology"/>
<sequence>MVSINLRDPVRRMQMQVIVATWFAYAATYLLRKPVSVVKNAMAEELQMSTAVLGLLDTAFLMPYAALQLVIAPFADRVGARRILTAALIGAAVSMFALGWQSNQMVILLMLFGNGLSQSSSWPSCVKALAPWIPEENRGVVFGLWGTCQSIGGVLGTLIAVHQFQTGTWRDTFFLPSAIVFVIGVAQFFLTKTPQEAHMQPPNERAAAKALSDAHSVAVVDKITLWEAIKIPTFVNVCTAFFSVKLVRYCLLMWLPMYFLKHLNFDIATAGVMSTTFELGGAIGTPFIGLLSDRVFHGKKLATTFWSQTLSGVFLVFFIAVTPYSRFLGSICMGLVGVFSTGPDMMITGPIATELGEYQGRNVQASVAGFINGLGGIGAVIQGPLIGGIADFFGWSGVLMFIMVLSFFAAACLLPALRYERRRSMGLGTG</sequence>
<dbReference type="Pfam" id="PF07690">
    <property type="entry name" value="MFS_1"/>
    <property type="match status" value="1"/>
</dbReference>
<feature type="transmembrane region" description="Helical" evidence="8">
    <location>
        <begin position="234"/>
        <end position="255"/>
    </location>
</feature>
<evidence type="ECO:0000256" key="5">
    <source>
        <dbReference type="ARBA" id="ARBA00022692"/>
    </source>
</evidence>
<dbReference type="GO" id="GO:0022857">
    <property type="term" value="F:transmembrane transporter activity"/>
    <property type="evidence" value="ECO:0007669"/>
    <property type="project" value="InterPro"/>
</dbReference>
<evidence type="ECO:0000256" key="6">
    <source>
        <dbReference type="ARBA" id="ARBA00022989"/>
    </source>
</evidence>
<evidence type="ECO:0000256" key="1">
    <source>
        <dbReference type="ARBA" id="ARBA00004141"/>
    </source>
</evidence>
<feature type="transmembrane region" description="Helical" evidence="8">
    <location>
        <begin position="142"/>
        <end position="161"/>
    </location>
</feature>
<feature type="transmembrane region" description="Helical" evidence="8">
    <location>
        <begin position="392"/>
        <end position="417"/>
    </location>
</feature>
<evidence type="ECO:0000313" key="11">
    <source>
        <dbReference type="Proteomes" id="UP000008743"/>
    </source>
</evidence>
<feature type="transmembrane region" description="Helical" evidence="8">
    <location>
        <begin position="303"/>
        <end position="321"/>
    </location>
</feature>
<evidence type="ECO:0000256" key="8">
    <source>
        <dbReference type="SAM" id="Phobius"/>
    </source>
</evidence>
<keyword evidence="7 8" id="KW-0472">Membrane</keyword>
<evidence type="ECO:0000256" key="7">
    <source>
        <dbReference type="ARBA" id="ARBA00023136"/>
    </source>
</evidence>
<feature type="transmembrane region" description="Helical" evidence="8">
    <location>
        <begin position="12"/>
        <end position="31"/>
    </location>
</feature>
<gene>
    <name evidence="10" type="ORF">CAOG_003647</name>
</gene>
<feature type="transmembrane region" description="Helical" evidence="8">
    <location>
        <begin position="367"/>
        <end position="386"/>
    </location>
</feature>
<dbReference type="PANTHER" id="PTHR43184">
    <property type="entry name" value="MAJOR FACILITATOR SUPERFAMILY TRANSPORTER 16, ISOFORM B"/>
    <property type="match status" value="1"/>
</dbReference>
<name>A0A0D2VQ70_CAPO3</name>
<evidence type="ECO:0000259" key="9">
    <source>
        <dbReference type="PROSITE" id="PS50850"/>
    </source>
</evidence>
<keyword evidence="3" id="KW-0813">Transport</keyword>
<dbReference type="PhylomeDB" id="A0A0D2VQ70"/>
<dbReference type="EMBL" id="KE346364">
    <property type="protein sequence ID" value="KJE92737.1"/>
    <property type="molecule type" value="Genomic_DNA"/>
</dbReference>
<dbReference type="OrthoDB" id="3639251at2759"/>